<name>A0ABP7X020_9GAMM</name>
<proteinExistence type="predicted"/>
<evidence type="ECO:0000256" key="1">
    <source>
        <dbReference type="SAM" id="SignalP"/>
    </source>
</evidence>
<feature type="signal peptide" evidence="1">
    <location>
        <begin position="1"/>
        <end position="21"/>
    </location>
</feature>
<dbReference type="RefSeq" id="WP_344936964.1">
    <property type="nucleotide sequence ID" value="NZ_BAABDM010000005.1"/>
</dbReference>
<feature type="chain" id="PRO_5047440937" description="F5/8 type C domain-containing protein" evidence="1">
    <location>
        <begin position="22"/>
        <end position="209"/>
    </location>
</feature>
<sequence length="209" mass="24365">MKKDFIRLTFLFLLFISAANALNWKDFITVNGRPLSQSDEEPEVPTVEGEKINEMPSPARLTKHYCYTLTYSDRPDSRDPRWCEGMTLEGGQWHDVPDITTTIPVRVDLSYVRAKRFLKFEDPDDQATNANSRYNSNTHEWDGIQGTYYRVKGTYGGPRTKDPILWRAPYEVEFEAVSEKETKVILKYRVYGRDVEPSLFRHQLMDALQ</sequence>
<evidence type="ECO:0000313" key="2">
    <source>
        <dbReference type="EMBL" id="GAA4100351.1"/>
    </source>
</evidence>
<keyword evidence="1" id="KW-0732">Signal</keyword>
<keyword evidence="3" id="KW-1185">Reference proteome</keyword>
<dbReference type="EMBL" id="BAABDM010000005">
    <property type="protein sequence ID" value="GAA4100351.1"/>
    <property type="molecule type" value="Genomic_DNA"/>
</dbReference>
<organism evidence="2 3">
    <name type="scientific">Zhongshania borealis</name>
    <dbReference type="NCBI Taxonomy" id="889488"/>
    <lineage>
        <taxon>Bacteria</taxon>
        <taxon>Pseudomonadati</taxon>
        <taxon>Pseudomonadota</taxon>
        <taxon>Gammaproteobacteria</taxon>
        <taxon>Cellvibrionales</taxon>
        <taxon>Spongiibacteraceae</taxon>
        <taxon>Zhongshania</taxon>
    </lineage>
</organism>
<accession>A0ABP7X020</accession>
<protein>
    <recommendedName>
        <fullName evidence="4">F5/8 type C domain-containing protein</fullName>
    </recommendedName>
</protein>
<evidence type="ECO:0008006" key="4">
    <source>
        <dbReference type="Google" id="ProtNLM"/>
    </source>
</evidence>
<gene>
    <name evidence="2" type="ORF">GCM10022414_27300</name>
</gene>
<evidence type="ECO:0000313" key="3">
    <source>
        <dbReference type="Proteomes" id="UP001500392"/>
    </source>
</evidence>
<reference evidence="3" key="1">
    <citation type="journal article" date="2019" name="Int. J. Syst. Evol. Microbiol.">
        <title>The Global Catalogue of Microorganisms (GCM) 10K type strain sequencing project: providing services to taxonomists for standard genome sequencing and annotation.</title>
        <authorList>
            <consortium name="The Broad Institute Genomics Platform"/>
            <consortium name="The Broad Institute Genome Sequencing Center for Infectious Disease"/>
            <person name="Wu L."/>
            <person name="Ma J."/>
        </authorList>
    </citation>
    <scope>NUCLEOTIDE SEQUENCE [LARGE SCALE GENOMIC DNA]</scope>
    <source>
        <strain evidence="3">JCM 17304</strain>
    </source>
</reference>
<dbReference type="Proteomes" id="UP001500392">
    <property type="component" value="Unassembled WGS sequence"/>
</dbReference>
<comment type="caution">
    <text evidence="2">The sequence shown here is derived from an EMBL/GenBank/DDBJ whole genome shotgun (WGS) entry which is preliminary data.</text>
</comment>